<dbReference type="GO" id="GO:0000403">
    <property type="term" value="F:Y-form DNA binding"/>
    <property type="evidence" value="ECO:0007669"/>
    <property type="project" value="TreeGrafter"/>
</dbReference>
<dbReference type="EMBL" id="CP064812">
    <property type="protein sequence ID" value="QPG74427.1"/>
    <property type="molecule type" value="Genomic_DNA"/>
</dbReference>
<dbReference type="Gene3D" id="3.30.420.10">
    <property type="entry name" value="Ribonuclease H-like superfamily/Ribonuclease H"/>
    <property type="match status" value="1"/>
</dbReference>
<evidence type="ECO:0000259" key="1">
    <source>
        <dbReference type="Pfam" id="PF09159"/>
    </source>
</evidence>
<dbReference type="InterPro" id="IPR036397">
    <property type="entry name" value="RNaseH_sf"/>
</dbReference>
<dbReference type="GO" id="GO:0005739">
    <property type="term" value="C:mitochondrion"/>
    <property type="evidence" value="ECO:0007669"/>
    <property type="project" value="TreeGrafter"/>
</dbReference>
<dbReference type="AlphaFoldDB" id="A0A875RUC7"/>
<dbReference type="PANTHER" id="PTHR28072:SF1">
    <property type="entry name" value="CRUCIFORM CUTTING ENDONUCLEASE 1, MITOCHONDRIAL-RELATED"/>
    <property type="match status" value="1"/>
</dbReference>
<dbReference type="GO" id="GO:0004520">
    <property type="term" value="F:DNA endonuclease activity"/>
    <property type="evidence" value="ECO:0007669"/>
    <property type="project" value="TreeGrafter"/>
</dbReference>
<dbReference type="SUPFAM" id="SSF53098">
    <property type="entry name" value="Ribonuclease H-like"/>
    <property type="match status" value="1"/>
</dbReference>
<dbReference type="RefSeq" id="XP_038777992.1">
    <property type="nucleotide sequence ID" value="XM_038922064.1"/>
</dbReference>
<name>A0A875RUC7_EENNA</name>
<feature type="domain" description="Mitochondrial resolvase Ydc2 catalytic" evidence="1">
    <location>
        <begin position="65"/>
        <end position="320"/>
    </location>
</feature>
<evidence type="ECO:0000313" key="3">
    <source>
        <dbReference type="Proteomes" id="UP000662931"/>
    </source>
</evidence>
<reference evidence="2" key="1">
    <citation type="submission" date="2020-10" db="EMBL/GenBank/DDBJ databases">
        <authorList>
            <person name="Roach M.J.R."/>
        </authorList>
    </citation>
    <scope>NUCLEOTIDE SEQUENCE</scope>
    <source>
        <strain evidence="2">CBS 1945</strain>
    </source>
</reference>
<proteinExistence type="predicted"/>
<sequence length="331" mass="38170">MSLLSRFDTILRHEKPSNSELKQIIKQCGVTMPVKTTKDSMVEEIRSQVFNVDENTIMKPPYSLVSIDVGLKNFSLTRFAVPVMGRPKVIQWCKLNLSHYTGLPDSQFNPIRYAQIVQKTLFDLVIGQSDFPSVIVVERQRFRTNGGRNVHESILKSNAIEYMLFAAIETLRVLNKEFNTLLVSSSPHIMASHWEDYYANYVPSVVDDSKLVRMKVVDQWLRFFLLDQKRSTIGSPPFEFSDIITRGYTRFGIEGVETRLHRFTSVSRRIYECMRLLNELNETKYSVDLDEGSVKKGDDVTDSLLHGLTYLEFESTKKKLRESIKQGHLVI</sequence>
<evidence type="ECO:0000313" key="2">
    <source>
        <dbReference type="EMBL" id="QPG74427.1"/>
    </source>
</evidence>
<dbReference type="KEGG" id="bnn:FOA43_001756"/>
<keyword evidence="3" id="KW-1185">Reference proteome</keyword>
<dbReference type="Proteomes" id="UP000662931">
    <property type="component" value="Chromosome 1"/>
</dbReference>
<dbReference type="GO" id="GO:0000402">
    <property type="term" value="F:crossed form four-way junction DNA binding"/>
    <property type="evidence" value="ECO:0007669"/>
    <property type="project" value="TreeGrafter"/>
</dbReference>
<dbReference type="GeneID" id="62195157"/>
<protein>
    <recommendedName>
        <fullName evidence="1">Mitochondrial resolvase Ydc2 catalytic domain-containing protein</fullName>
    </recommendedName>
</protein>
<dbReference type="PANTHER" id="PTHR28072">
    <property type="entry name" value="CRUCIFORM CUTTING ENDONUCLEASE 1, MITOCHONDRIAL-RELATED"/>
    <property type="match status" value="1"/>
</dbReference>
<dbReference type="Pfam" id="PF09159">
    <property type="entry name" value="Ydc2-catalyt"/>
    <property type="match status" value="1"/>
</dbReference>
<dbReference type="InterPro" id="IPR039197">
    <property type="entry name" value="Mrs1/Cce1"/>
</dbReference>
<dbReference type="GO" id="GO:0070336">
    <property type="term" value="F:flap-structured DNA binding"/>
    <property type="evidence" value="ECO:0007669"/>
    <property type="project" value="TreeGrafter"/>
</dbReference>
<dbReference type="InterPro" id="IPR015242">
    <property type="entry name" value="Ydc2_cat"/>
</dbReference>
<accession>A0A875RUC7</accession>
<gene>
    <name evidence="2" type="ORF">FOA43_001756</name>
</gene>
<dbReference type="InterPro" id="IPR012337">
    <property type="entry name" value="RNaseH-like_sf"/>
</dbReference>
<organism evidence="2 3">
    <name type="scientific">Eeniella nana</name>
    <name type="common">Yeast</name>
    <name type="synonym">Brettanomyces nanus</name>
    <dbReference type="NCBI Taxonomy" id="13502"/>
    <lineage>
        <taxon>Eukaryota</taxon>
        <taxon>Fungi</taxon>
        <taxon>Dikarya</taxon>
        <taxon>Ascomycota</taxon>
        <taxon>Saccharomycotina</taxon>
        <taxon>Pichiomycetes</taxon>
        <taxon>Pichiales</taxon>
        <taxon>Pichiaceae</taxon>
        <taxon>Brettanomyces</taxon>
    </lineage>
</organism>
<dbReference type="OrthoDB" id="5552842at2759"/>